<dbReference type="GO" id="GO:0016324">
    <property type="term" value="C:apical plasma membrane"/>
    <property type="evidence" value="ECO:0007669"/>
    <property type="project" value="TreeGrafter"/>
</dbReference>
<dbReference type="SUPFAM" id="SSF50156">
    <property type="entry name" value="PDZ domain-like"/>
    <property type="match status" value="1"/>
</dbReference>
<dbReference type="PANTHER" id="PTHR14191">
    <property type="entry name" value="PDZ DOMAIN CONTAINING PROTEIN"/>
    <property type="match status" value="1"/>
</dbReference>
<evidence type="ECO:0000256" key="2">
    <source>
        <dbReference type="SAM" id="MobiDB-lite"/>
    </source>
</evidence>
<reference evidence="4" key="1">
    <citation type="submission" date="2021-01" db="EMBL/GenBank/DDBJ databases">
        <authorList>
            <person name="Corre E."/>
            <person name="Pelletier E."/>
            <person name="Niang G."/>
            <person name="Scheremetjew M."/>
            <person name="Finn R."/>
            <person name="Kale V."/>
            <person name="Holt S."/>
            <person name="Cochrane G."/>
            <person name="Meng A."/>
            <person name="Brown T."/>
            <person name="Cohen L."/>
        </authorList>
    </citation>
    <scope>NUCLEOTIDE SEQUENCE</scope>
</reference>
<accession>A0A7S1F6Z5</accession>
<dbReference type="EMBL" id="HBFQ01030946">
    <property type="protein sequence ID" value="CAD8847454.1"/>
    <property type="molecule type" value="Transcribed_RNA"/>
</dbReference>
<dbReference type="Gene3D" id="2.30.42.10">
    <property type="match status" value="1"/>
</dbReference>
<dbReference type="InterPro" id="IPR036034">
    <property type="entry name" value="PDZ_sf"/>
</dbReference>
<dbReference type="GO" id="GO:0043495">
    <property type="term" value="F:protein-membrane adaptor activity"/>
    <property type="evidence" value="ECO:0007669"/>
    <property type="project" value="TreeGrafter"/>
</dbReference>
<dbReference type="Pfam" id="PF00595">
    <property type="entry name" value="PDZ"/>
    <property type="match status" value="1"/>
</dbReference>
<evidence type="ECO:0000256" key="1">
    <source>
        <dbReference type="ARBA" id="ARBA00022737"/>
    </source>
</evidence>
<evidence type="ECO:0000259" key="3">
    <source>
        <dbReference type="PROSITE" id="PS50106"/>
    </source>
</evidence>
<feature type="region of interest" description="Disordered" evidence="2">
    <location>
        <begin position="162"/>
        <end position="204"/>
    </location>
</feature>
<dbReference type="AlphaFoldDB" id="A0A7S1F6Z5"/>
<organism evidence="4">
    <name type="scientific">Noctiluca scintillans</name>
    <name type="common">Sea sparkle</name>
    <name type="synonym">Red tide dinoflagellate</name>
    <dbReference type="NCBI Taxonomy" id="2966"/>
    <lineage>
        <taxon>Eukaryota</taxon>
        <taxon>Sar</taxon>
        <taxon>Alveolata</taxon>
        <taxon>Dinophyceae</taxon>
        <taxon>Noctilucales</taxon>
        <taxon>Noctilucaceae</taxon>
        <taxon>Noctiluca</taxon>
    </lineage>
</organism>
<keyword evidence="1" id="KW-0677">Repeat</keyword>
<sequence>MTSVNGVDVSTCDLDAVLDLIGRSPPTVALAVQRGSQMGIDGCPARSPRGGHTPPRTHASEGGGVAAPGGGQMFTLHVTKPLGTVLEDKEGGGVFVESLTPGGSAQASGIQAGDALVRVGGHDVSSMDLDSVMEHISAASSPFMLTLCRPSRGSFVAPPNAGVARHGGHLSTSRSGVTPTRARHGADPNWGQPDPCSAPGYQPASWPRYSAPQTRAMPPGSAVPTVPGPMAHVAPSWPRPVNMGWSR</sequence>
<gene>
    <name evidence="4" type="ORF">NSCI0253_LOCUS21804</name>
</gene>
<dbReference type="InterPro" id="IPR051067">
    <property type="entry name" value="NHER"/>
</dbReference>
<evidence type="ECO:0000313" key="4">
    <source>
        <dbReference type="EMBL" id="CAD8847454.1"/>
    </source>
</evidence>
<feature type="region of interest" description="Disordered" evidence="2">
    <location>
        <begin position="42"/>
        <end position="67"/>
    </location>
</feature>
<name>A0A7S1F6Z5_NOCSC</name>
<dbReference type="PROSITE" id="PS50106">
    <property type="entry name" value="PDZ"/>
    <property type="match status" value="1"/>
</dbReference>
<dbReference type="InterPro" id="IPR001478">
    <property type="entry name" value="PDZ"/>
</dbReference>
<proteinExistence type="predicted"/>
<protein>
    <recommendedName>
        <fullName evidence="3">PDZ domain-containing protein</fullName>
    </recommendedName>
</protein>
<dbReference type="SMART" id="SM00228">
    <property type="entry name" value="PDZ"/>
    <property type="match status" value="1"/>
</dbReference>
<dbReference type="GO" id="GO:0072659">
    <property type="term" value="P:protein localization to plasma membrane"/>
    <property type="evidence" value="ECO:0007669"/>
    <property type="project" value="TreeGrafter"/>
</dbReference>
<feature type="domain" description="PDZ" evidence="3">
    <location>
        <begin position="82"/>
        <end position="151"/>
    </location>
</feature>
<dbReference type="PANTHER" id="PTHR14191:SF3">
    <property type="entry name" value="NA(+)_H(+) EXCHANGE REGULATORY COFACTOR-LIKE PROTEIN NRFL-1"/>
    <property type="match status" value="1"/>
</dbReference>
<dbReference type="CDD" id="cd00136">
    <property type="entry name" value="PDZ_canonical"/>
    <property type="match status" value="1"/>
</dbReference>